<evidence type="ECO:0000313" key="2">
    <source>
        <dbReference type="Proteomes" id="UP000075613"/>
    </source>
</evidence>
<dbReference type="AlphaFoldDB" id="A0A149PFQ7"/>
<proteinExistence type="predicted"/>
<accession>A0A149PFQ7</accession>
<protein>
    <submittedName>
        <fullName evidence="1">Uncharacterized protein</fullName>
    </submittedName>
</protein>
<keyword evidence="2" id="KW-1185">Reference proteome</keyword>
<dbReference type="Proteomes" id="UP000075613">
    <property type="component" value="Unassembled WGS sequence"/>
</dbReference>
<comment type="caution">
    <text evidence="1">The sequence shown here is derived from an EMBL/GenBank/DDBJ whole genome shotgun (WGS) entry which is preliminary data.</text>
</comment>
<organism evidence="1 2">
    <name type="scientific">Paraburkholderia monticola</name>
    <dbReference type="NCBI Taxonomy" id="1399968"/>
    <lineage>
        <taxon>Bacteria</taxon>
        <taxon>Pseudomonadati</taxon>
        <taxon>Pseudomonadota</taxon>
        <taxon>Betaproteobacteria</taxon>
        <taxon>Burkholderiales</taxon>
        <taxon>Burkholderiaceae</taxon>
        <taxon>Paraburkholderia</taxon>
    </lineage>
</organism>
<name>A0A149PFQ7_9BURK</name>
<gene>
    <name evidence="1" type="ORF">CI15_25260</name>
</gene>
<dbReference type="EMBL" id="LRBG01000037">
    <property type="protein sequence ID" value="KXU83848.1"/>
    <property type="molecule type" value="Genomic_DNA"/>
</dbReference>
<evidence type="ECO:0000313" key="1">
    <source>
        <dbReference type="EMBL" id="KXU83848.1"/>
    </source>
</evidence>
<dbReference type="RefSeq" id="WP_161950061.1">
    <property type="nucleotide sequence ID" value="NZ_LRBG01000037.1"/>
</dbReference>
<reference evidence="1 2" key="1">
    <citation type="journal article" date="2015" name="Int. J. Syst. Evol. Microbiol.">
        <title>Burkholderia monticola sp. nov., isolated from mountain soil.</title>
        <authorList>
            <person name="Baek I."/>
            <person name="Seo B."/>
            <person name="Lee I."/>
            <person name="Yi H."/>
            <person name="Chun J."/>
        </authorList>
    </citation>
    <scope>NUCLEOTIDE SEQUENCE [LARGE SCALE GENOMIC DNA]</scope>
    <source>
        <strain evidence="1 2">JC2948</strain>
    </source>
</reference>
<sequence>MADPQTAAAELRSHPFRQLGVWRIDVFQLVGRSQFVPLVTAHLMKTQDLNTLDGFQSCDNLRDSSLVRSVELSLVINPSRPFRQSRP</sequence>